<keyword evidence="8 15" id="KW-0547">Nucleotide-binding</keyword>
<dbReference type="RefSeq" id="WP_073060173.1">
    <property type="nucleotide sequence ID" value="NZ_FQUS01000004.1"/>
</dbReference>
<evidence type="ECO:0000256" key="11">
    <source>
        <dbReference type="ARBA" id="ARBA00033334"/>
    </source>
</evidence>
<evidence type="ECO:0000256" key="3">
    <source>
        <dbReference type="ARBA" id="ARBA00007487"/>
    </source>
</evidence>
<comment type="catalytic activity">
    <reaction evidence="13 15">
        <text>2 cob(II)yrinate a,c diamide + reduced [electron-transfer flavoprotein] + 2 ATP = 2 adenosylcob(III)yrinate a,c-diamide + 2 triphosphate + oxidized [electron-transfer flavoprotein] + 3 H(+)</text>
        <dbReference type="Rhea" id="RHEA:11528"/>
        <dbReference type="Rhea" id="RHEA-COMP:10685"/>
        <dbReference type="Rhea" id="RHEA-COMP:10686"/>
        <dbReference type="ChEBI" id="CHEBI:15378"/>
        <dbReference type="ChEBI" id="CHEBI:18036"/>
        <dbReference type="ChEBI" id="CHEBI:30616"/>
        <dbReference type="ChEBI" id="CHEBI:57692"/>
        <dbReference type="ChEBI" id="CHEBI:58307"/>
        <dbReference type="ChEBI" id="CHEBI:58503"/>
        <dbReference type="ChEBI" id="CHEBI:58537"/>
        <dbReference type="EC" id="2.5.1.17"/>
    </reaction>
</comment>
<dbReference type="InterPro" id="IPR016030">
    <property type="entry name" value="CblAdoTrfase-like"/>
</dbReference>
<dbReference type="Proteomes" id="UP000184041">
    <property type="component" value="Unassembled WGS sequence"/>
</dbReference>
<dbReference type="GO" id="GO:0005524">
    <property type="term" value="F:ATP binding"/>
    <property type="evidence" value="ECO:0007669"/>
    <property type="project" value="UniProtKB-UniRule"/>
</dbReference>
<keyword evidence="6" id="KW-0963">Cytoplasm</keyword>
<evidence type="ECO:0000256" key="7">
    <source>
        <dbReference type="ARBA" id="ARBA00022679"/>
    </source>
</evidence>
<dbReference type="Gene3D" id="1.20.1200.10">
    <property type="entry name" value="Cobalamin adenosyltransferase-like"/>
    <property type="match status" value="1"/>
</dbReference>
<sequence>MKIYTRKGDRGETSLFGGQRVSKSQHRIRAYGTVDELNSFIGLAASYELSEVGKKHLKKLQKLLFILGADLATPHSAKPRIDRIGQEEVDFLEEAIDEMEKELEPLKNFILPGGSQAGSTLHIARTVCRRAERAAVACQKWHNVSGQTIKFLNRLSDFLFVMARFENKRKGTPEETWKPDRQDP</sequence>
<reference evidence="18 19" key="1">
    <citation type="submission" date="2016-11" db="EMBL/GenBank/DDBJ databases">
        <authorList>
            <person name="Jaros S."/>
            <person name="Januszkiewicz K."/>
            <person name="Wedrychowicz H."/>
        </authorList>
    </citation>
    <scope>NUCLEOTIDE SEQUENCE [LARGE SCALE GENOMIC DNA]</scope>
    <source>
        <strain evidence="18 19">DSM 21986</strain>
    </source>
</reference>
<gene>
    <name evidence="18" type="ORF">SAMN05443144_104118</name>
</gene>
<evidence type="ECO:0000256" key="1">
    <source>
        <dbReference type="ARBA" id="ARBA00004496"/>
    </source>
</evidence>
<dbReference type="GO" id="GO:0008817">
    <property type="term" value="F:corrinoid adenosyltransferase activity"/>
    <property type="evidence" value="ECO:0007669"/>
    <property type="project" value="UniProtKB-UniRule"/>
</dbReference>
<keyword evidence="9 15" id="KW-0067">ATP-binding</keyword>
<accession>A0A1M4XGF4</accession>
<keyword evidence="16" id="KW-0175">Coiled coil</keyword>
<evidence type="ECO:0000256" key="13">
    <source>
        <dbReference type="ARBA" id="ARBA00048555"/>
    </source>
</evidence>
<dbReference type="InterPro" id="IPR029499">
    <property type="entry name" value="PduO-typ"/>
</dbReference>
<feature type="coiled-coil region" evidence="16">
    <location>
        <begin position="82"/>
        <end position="109"/>
    </location>
</feature>
<comment type="catalytic activity">
    <reaction evidence="14 15">
        <text>2 cob(II)alamin + reduced [electron-transfer flavoprotein] + 2 ATP = 2 adenosylcob(III)alamin + 2 triphosphate + oxidized [electron-transfer flavoprotein] + 3 H(+)</text>
        <dbReference type="Rhea" id="RHEA:28671"/>
        <dbReference type="Rhea" id="RHEA-COMP:10685"/>
        <dbReference type="Rhea" id="RHEA-COMP:10686"/>
        <dbReference type="ChEBI" id="CHEBI:15378"/>
        <dbReference type="ChEBI" id="CHEBI:16304"/>
        <dbReference type="ChEBI" id="CHEBI:18036"/>
        <dbReference type="ChEBI" id="CHEBI:18408"/>
        <dbReference type="ChEBI" id="CHEBI:30616"/>
        <dbReference type="ChEBI" id="CHEBI:57692"/>
        <dbReference type="ChEBI" id="CHEBI:58307"/>
        <dbReference type="EC" id="2.5.1.17"/>
    </reaction>
</comment>
<dbReference type="GO" id="GO:0005737">
    <property type="term" value="C:cytoplasm"/>
    <property type="evidence" value="ECO:0007669"/>
    <property type="project" value="UniProtKB-SubCell"/>
</dbReference>
<keyword evidence="7 15" id="KW-0808">Transferase</keyword>
<dbReference type="SUPFAM" id="SSF89028">
    <property type="entry name" value="Cobalamin adenosyltransferase-like"/>
    <property type="match status" value="1"/>
</dbReference>
<keyword evidence="15" id="KW-0169">Cobalamin biosynthesis</keyword>
<dbReference type="OrthoDB" id="9778896at2"/>
<dbReference type="STRING" id="1194090.SAMN05443144_104118"/>
<protein>
    <recommendedName>
        <fullName evidence="5 15">Corrinoid adenosyltransferase</fullName>
        <ecNumber evidence="4 15">2.5.1.17</ecNumber>
    </recommendedName>
    <alternativeName>
        <fullName evidence="10 15">Cob(II)alamin adenosyltransferase</fullName>
    </alternativeName>
    <alternativeName>
        <fullName evidence="12 15">Cob(II)yrinic acid a,c-diamide adenosyltransferase</fullName>
    </alternativeName>
    <alternativeName>
        <fullName evidence="11 15">Cobinamide/cobalamin adenosyltransferase</fullName>
    </alternativeName>
</protein>
<dbReference type="Pfam" id="PF01923">
    <property type="entry name" value="Cob_adeno_trans"/>
    <property type="match status" value="1"/>
</dbReference>
<evidence type="ECO:0000259" key="17">
    <source>
        <dbReference type="Pfam" id="PF01923"/>
    </source>
</evidence>
<evidence type="ECO:0000313" key="18">
    <source>
        <dbReference type="EMBL" id="SHE92491.1"/>
    </source>
</evidence>
<evidence type="ECO:0000256" key="8">
    <source>
        <dbReference type="ARBA" id="ARBA00022741"/>
    </source>
</evidence>
<evidence type="ECO:0000256" key="2">
    <source>
        <dbReference type="ARBA" id="ARBA00005121"/>
    </source>
</evidence>
<proteinExistence type="inferred from homology"/>
<evidence type="ECO:0000256" key="12">
    <source>
        <dbReference type="ARBA" id="ARBA00033354"/>
    </source>
</evidence>
<dbReference type="AlphaFoldDB" id="A0A1M4XGF4"/>
<evidence type="ECO:0000256" key="15">
    <source>
        <dbReference type="RuleBase" id="RU366026"/>
    </source>
</evidence>
<evidence type="ECO:0000256" key="9">
    <source>
        <dbReference type="ARBA" id="ARBA00022840"/>
    </source>
</evidence>
<dbReference type="PANTHER" id="PTHR12213">
    <property type="entry name" value="CORRINOID ADENOSYLTRANSFERASE"/>
    <property type="match status" value="1"/>
</dbReference>
<name>A0A1M4XGF4_9BACT</name>
<dbReference type="EMBL" id="FQUS01000004">
    <property type="protein sequence ID" value="SHE92491.1"/>
    <property type="molecule type" value="Genomic_DNA"/>
</dbReference>
<evidence type="ECO:0000256" key="16">
    <source>
        <dbReference type="SAM" id="Coils"/>
    </source>
</evidence>
<evidence type="ECO:0000256" key="5">
    <source>
        <dbReference type="ARBA" id="ARBA00020963"/>
    </source>
</evidence>
<dbReference type="UniPathway" id="UPA00148">
    <property type="reaction ID" value="UER00233"/>
</dbReference>
<dbReference type="PANTHER" id="PTHR12213:SF0">
    <property type="entry name" value="CORRINOID ADENOSYLTRANSFERASE MMAB"/>
    <property type="match status" value="1"/>
</dbReference>
<dbReference type="InterPro" id="IPR036451">
    <property type="entry name" value="CblAdoTrfase-like_sf"/>
</dbReference>
<keyword evidence="19" id="KW-1185">Reference proteome</keyword>
<dbReference type="FunFam" id="1.20.1200.10:FF:000003">
    <property type="entry name" value="ATP:cob(I)alamin adenosyltransferase"/>
    <property type="match status" value="1"/>
</dbReference>
<organism evidence="18 19">
    <name type="scientific">Fodinibius roseus</name>
    <dbReference type="NCBI Taxonomy" id="1194090"/>
    <lineage>
        <taxon>Bacteria</taxon>
        <taxon>Pseudomonadati</taxon>
        <taxon>Balneolota</taxon>
        <taxon>Balneolia</taxon>
        <taxon>Balneolales</taxon>
        <taxon>Balneolaceae</taxon>
        <taxon>Fodinibius</taxon>
    </lineage>
</organism>
<evidence type="ECO:0000256" key="10">
    <source>
        <dbReference type="ARBA" id="ARBA00031529"/>
    </source>
</evidence>
<evidence type="ECO:0000256" key="6">
    <source>
        <dbReference type="ARBA" id="ARBA00022490"/>
    </source>
</evidence>
<evidence type="ECO:0000256" key="14">
    <source>
        <dbReference type="ARBA" id="ARBA00048692"/>
    </source>
</evidence>
<comment type="subcellular location">
    <subcellularLocation>
        <location evidence="1">Cytoplasm</location>
    </subcellularLocation>
</comment>
<evidence type="ECO:0000313" key="19">
    <source>
        <dbReference type="Proteomes" id="UP000184041"/>
    </source>
</evidence>
<evidence type="ECO:0000256" key="4">
    <source>
        <dbReference type="ARBA" id="ARBA00012454"/>
    </source>
</evidence>
<dbReference type="EC" id="2.5.1.17" evidence="4 15"/>
<comment type="pathway">
    <text evidence="2 15">Cofactor biosynthesis; adenosylcobalamin biosynthesis; adenosylcobalamin from cob(II)yrinate a,c-diamide: step 2/7.</text>
</comment>
<dbReference type="NCBIfam" id="TIGR00636">
    <property type="entry name" value="PduO_Nterm"/>
    <property type="match status" value="1"/>
</dbReference>
<dbReference type="GO" id="GO:0009236">
    <property type="term" value="P:cobalamin biosynthetic process"/>
    <property type="evidence" value="ECO:0007669"/>
    <property type="project" value="UniProtKB-UniRule"/>
</dbReference>
<feature type="domain" description="Cobalamin adenosyltransferase-like" evidence="17">
    <location>
        <begin position="3"/>
        <end position="165"/>
    </location>
</feature>
<comment type="similarity">
    <text evidence="3 15">Belongs to the Cob(I)alamin adenosyltransferase family.</text>
</comment>